<proteinExistence type="predicted"/>
<evidence type="ECO:0000256" key="8">
    <source>
        <dbReference type="SAM" id="Phobius"/>
    </source>
</evidence>
<dbReference type="GO" id="GO:0016020">
    <property type="term" value="C:membrane"/>
    <property type="evidence" value="ECO:0007669"/>
    <property type="project" value="InterPro"/>
</dbReference>
<dbReference type="InterPro" id="IPR011712">
    <property type="entry name" value="Sig_transdc_His_kin_sub3_dim/P"/>
</dbReference>
<evidence type="ECO:0000256" key="1">
    <source>
        <dbReference type="ARBA" id="ARBA00000085"/>
    </source>
</evidence>
<keyword evidence="5" id="KW-0547">Nucleotide-binding</keyword>
<evidence type="ECO:0000256" key="5">
    <source>
        <dbReference type="ARBA" id="ARBA00022741"/>
    </source>
</evidence>
<feature type="domain" description="Histidine kinase/HSP90-like ATPase" evidence="9">
    <location>
        <begin position="487"/>
        <end position="581"/>
    </location>
</feature>
<dbReference type="PANTHER" id="PTHR24421:SF10">
    <property type="entry name" value="NITRATE_NITRITE SENSOR PROTEIN NARQ"/>
    <property type="match status" value="1"/>
</dbReference>
<protein>
    <recommendedName>
        <fullName evidence="2">histidine kinase</fullName>
        <ecNumber evidence="2">2.7.13.3</ecNumber>
    </recommendedName>
</protein>
<evidence type="ECO:0000256" key="4">
    <source>
        <dbReference type="ARBA" id="ARBA00022679"/>
    </source>
</evidence>
<evidence type="ECO:0000259" key="9">
    <source>
        <dbReference type="SMART" id="SM00387"/>
    </source>
</evidence>
<dbReference type="GO" id="GO:0005524">
    <property type="term" value="F:ATP binding"/>
    <property type="evidence" value="ECO:0007669"/>
    <property type="project" value="UniProtKB-KW"/>
</dbReference>
<gene>
    <name evidence="10" type="ORF">LCGC14_0611700</name>
</gene>
<evidence type="ECO:0000256" key="2">
    <source>
        <dbReference type="ARBA" id="ARBA00012438"/>
    </source>
</evidence>
<dbReference type="Pfam" id="PF07730">
    <property type="entry name" value="HisKA_3"/>
    <property type="match status" value="1"/>
</dbReference>
<keyword evidence="7" id="KW-0067">ATP-binding</keyword>
<dbReference type="GO" id="GO:0000155">
    <property type="term" value="F:phosphorelay sensor kinase activity"/>
    <property type="evidence" value="ECO:0007669"/>
    <property type="project" value="InterPro"/>
</dbReference>
<evidence type="ECO:0000256" key="7">
    <source>
        <dbReference type="ARBA" id="ARBA00022840"/>
    </source>
</evidence>
<dbReference type="InterPro" id="IPR016380">
    <property type="entry name" value="Sig_transdc_His_kin_NarX/NarQ"/>
</dbReference>
<comment type="caution">
    <text evidence="10">The sequence shown here is derived from an EMBL/GenBank/DDBJ whole genome shotgun (WGS) entry which is preliminary data.</text>
</comment>
<dbReference type="PANTHER" id="PTHR24421">
    <property type="entry name" value="NITRATE/NITRITE SENSOR PROTEIN NARX-RELATED"/>
    <property type="match status" value="1"/>
</dbReference>
<sequence length="583" mass="66208">MLLMLCIALTVTLMQAGSMFLLDYIPSRHSTIGKINTQEIFWHSQLAVVEVSQIKEAKKRLNTLTEHFINDLETDRKFRSLDSVVAVDKVQQAQQQFYEALGDQKPLMTLIQHAKEVMDSYERLKMAIHDDIEVKQSITALLQLMGLLFIMICIATITLEGQKLLITRLSNLNKFMFDNLNRDESKLMTDEFTYLEQTVYELTTRLEGYVTESSWANNTSDHVRALINAQEFLFKFVEMANDNTLSERTLLKMLYSLERTMKFNNVAVIYTDDAAVISTERVIFSDHTPIAIRKEVYDELEISGMAKYHELNIDDVEVGCLGVIFSGSSAAMGILLVEMDNDRFLEDSEIKVLDITAKLLTMVIRFQSHDEEGRRIAILEERAAIGRELHDSLAQSLSYMKIQLARLQSKVGNLTDDNGDKVDLSDLREGLDHAYRGLRELLSTFRAHMDLRGLGYAIQSAIDEFSQRSSLAITLDNRLVNCRLTVNEEFHILQVVREALSNIVRHSGADKVTILMLLKPNDSVEITIDDNGSGFIPADDKYDHHGQAIMKERAYNLGGTIDVMAIRQGGTRVKLTFMPKLAQ</sequence>
<dbReference type="AlphaFoldDB" id="A0A0F9TTR9"/>
<comment type="catalytic activity">
    <reaction evidence="1">
        <text>ATP + protein L-histidine = ADP + protein N-phospho-L-histidine.</text>
        <dbReference type="EC" id="2.7.13.3"/>
    </reaction>
</comment>
<dbReference type="InterPro" id="IPR036890">
    <property type="entry name" value="HATPase_C_sf"/>
</dbReference>
<evidence type="ECO:0000256" key="6">
    <source>
        <dbReference type="ARBA" id="ARBA00022777"/>
    </source>
</evidence>
<dbReference type="PIRSF" id="PIRSF003167">
    <property type="entry name" value="STHK_NarX/NarQ"/>
    <property type="match status" value="1"/>
</dbReference>
<dbReference type="InterPro" id="IPR003594">
    <property type="entry name" value="HATPase_dom"/>
</dbReference>
<evidence type="ECO:0000256" key="3">
    <source>
        <dbReference type="ARBA" id="ARBA00022553"/>
    </source>
</evidence>
<feature type="transmembrane region" description="Helical" evidence="8">
    <location>
        <begin position="140"/>
        <end position="159"/>
    </location>
</feature>
<dbReference type="SUPFAM" id="SSF55874">
    <property type="entry name" value="ATPase domain of HSP90 chaperone/DNA topoisomerase II/histidine kinase"/>
    <property type="match status" value="1"/>
</dbReference>
<reference evidence="10" key="1">
    <citation type="journal article" date="2015" name="Nature">
        <title>Complex archaea that bridge the gap between prokaryotes and eukaryotes.</title>
        <authorList>
            <person name="Spang A."/>
            <person name="Saw J.H."/>
            <person name="Jorgensen S.L."/>
            <person name="Zaremba-Niedzwiedzka K."/>
            <person name="Martijn J."/>
            <person name="Lind A.E."/>
            <person name="van Eijk R."/>
            <person name="Schleper C."/>
            <person name="Guy L."/>
            <person name="Ettema T.J."/>
        </authorList>
    </citation>
    <scope>NUCLEOTIDE SEQUENCE</scope>
</reference>
<accession>A0A0F9TTR9</accession>
<dbReference type="SMART" id="SM00387">
    <property type="entry name" value="HATPase_c"/>
    <property type="match status" value="1"/>
</dbReference>
<keyword evidence="3" id="KW-0597">Phosphoprotein</keyword>
<dbReference type="EC" id="2.7.13.3" evidence="2"/>
<dbReference type="EMBL" id="LAZR01001015">
    <property type="protein sequence ID" value="KKN52526.1"/>
    <property type="molecule type" value="Genomic_DNA"/>
</dbReference>
<dbReference type="Pfam" id="PF02518">
    <property type="entry name" value="HATPase_c"/>
    <property type="match status" value="1"/>
</dbReference>
<dbReference type="Gene3D" id="1.20.5.1930">
    <property type="match status" value="1"/>
</dbReference>
<organism evidence="10">
    <name type="scientific">marine sediment metagenome</name>
    <dbReference type="NCBI Taxonomy" id="412755"/>
    <lineage>
        <taxon>unclassified sequences</taxon>
        <taxon>metagenomes</taxon>
        <taxon>ecological metagenomes</taxon>
    </lineage>
</organism>
<dbReference type="InterPro" id="IPR050482">
    <property type="entry name" value="Sensor_HK_TwoCompSys"/>
</dbReference>
<dbReference type="Gene3D" id="3.30.565.10">
    <property type="entry name" value="Histidine kinase-like ATPase, C-terminal domain"/>
    <property type="match status" value="1"/>
</dbReference>
<keyword evidence="4" id="KW-0808">Transferase</keyword>
<keyword evidence="8" id="KW-1133">Transmembrane helix</keyword>
<name>A0A0F9TTR9_9ZZZZ</name>
<keyword evidence="8" id="KW-0472">Membrane</keyword>
<dbReference type="GO" id="GO:0046983">
    <property type="term" value="F:protein dimerization activity"/>
    <property type="evidence" value="ECO:0007669"/>
    <property type="project" value="InterPro"/>
</dbReference>
<evidence type="ECO:0000313" key="10">
    <source>
        <dbReference type="EMBL" id="KKN52526.1"/>
    </source>
</evidence>
<keyword evidence="8" id="KW-0812">Transmembrane</keyword>
<dbReference type="CDD" id="cd16917">
    <property type="entry name" value="HATPase_UhpB-NarQ-NarX-like"/>
    <property type="match status" value="1"/>
</dbReference>
<keyword evidence="6" id="KW-0418">Kinase</keyword>